<reference evidence="2 3" key="1">
    <citation type="submission" date="2020-10" db="EMBL/GenBank/DDBJ databases">
        <title>Haloactinobacterium sp. RN3S43, a bacterium isolated from saline soil.</title>
        <authorList>
            <person name="Sun J.-Q."/>
        </authorList>
    </citation>
    <scope>NUCLEOTIDE SEQUENCE [LARGE SCALE GENOMIC DNA]</scope>
    <source>
        <strain evidence="2 3">RN3S43</strain>
    </source>
</reference>
<protein>
    <recommendedName>
        <fullName evidence="4">Fibronectin type-III domain-containing protein</fullName>
    </recommendedName>
</protein>
<keyword evidence="3" id="KW-1185">Reference proteome</keyword>
<evidence type="ECO:0000313" key="3">
    <source>
        <dbReference type="Proteomes" id="UP000593758"/>
    </source>
</evidence>
<accession>A0A7M1ST45</accession>
<dbReference type="GO" id="GO:0005975">
    <property type="term" value="P:carbohydrate metabolic process"/>
    <property type="evidence" value="ECO:0007669"/>
    <property type="project" value="UniProtKB-ARBA"/>
</dbReference>
<dbReference type="AlphaFoldDB" id="A0A7M1ST45"/>
<sequence>MRQVRARLAAAAAGVMLVSGAVAIGQVEPTAAAWADSEYVRATVTAGVIQPPQANGCSIGLLSTSATLHWLEPEDPPSDYSYAWELVRPSTGALVGSGSYPSTTGEHQVDASGLVTVAATYSFRIRAVSGDWESAEQTATITTLLGALGVVLLGSCSWD</sequence>
<gene>
    <name evidence="2" type="ORF">IM660_19565</name>
</gene>
<keyword evidence="1" id="KW-0732">Signal</keyword>
<feature type="signal peptide" evidence="1">
    <location>
        <begin position="1"/>
        <end position="23"/>
    </location>
</feature>
<feature type="chain" id="PRO_5038349537" description="Fibronectin type-III domain-containing protein" evidence="1">
    <location>
        <begin position="24"/>
        <end position="159"/>
    </location>
</feature>
<name>A0A7M1ST45_9MICO</name>
<dbReference type="InterPro" id="IPR036116">
    <property type="entry name" value="FN3_sf"/>
</dbReference>
<dbReference type="InterPro" id="IPR013783">
    <property type="entry name" value="Ig-like_fold"/>
</dbReference>
<proteinExistence type="predicted"/>
<evidence type="ECO:0000256" key="1">
    <source>
        <dbReference type="SAM" id="SignalP"/>
    </source>
</evidence>
<evidence type="ECO:0008006" key="4">
    <source>
        <dbReference type="Google" id="ProtNLM"/>
    </source>
</evidence>
<organism evidence="2 3">
    <name type="scientific">Ruania alkalisoli</name>
    <dbReference type="NCBI Taxonomy" id="2779775"/>
    <lineage>
        <taxon>Bacteria</taxon>
        <taxon>Bacillati</taxon>
        <taxon>Actinomycetota</taxon>
        <taxon>Actinomycetes</taxon>
        <taxon>Micrococcales</taxon>
        <taxon>Ruaniaceae</taxon>
        <taxon>Ruania</taxon>
    </lineage>
</organism>
<dbReference type="KEGG" id="halt:IM660_19565"/>
<dbReference type="SUPFAM" id="SSF49265">
    <property type="entry name" value="Fibronectin type III"/>
    <property type="match status" value="1"/>
</dbReference>
<dbReference type="Proteomes" id="UP000593758">
    <property type="component" value="Chromosome"/>
</dbReference>
<dbReference type="RefSeq" id="WP_193497410.1">
    <property type="nucleotide sequence ID" value="NZ_CP063169.1"/>
</dbReference>
<evidence type="ECO:0000313" key="2">
    <source>
        <dbReference type="EMBL" id="QOR70736.1"/>
    </source>
</evidence>
<dbReference type="Gene3D" id="2.60.40.10">
    <property type="entry name" value="Immunoglobulins"/>
    <property type="match status" value="1"/>
</dbReference>
<dbReference type="EMBL" id="CP063169">
    <property type="protein sequence ID" value="QOR70736.1"/>
    <property type="molecule type" value="Genomic_DNA"/>
</dbReference>